<organism evidence="2 3">
    <name type="scientific">Chrysochromulina tobinii</name>
    <dbReference type="NCBI Taxonomy" id="1460289"/>
    <lineage>
        <taxon>Eukaryota</taxon>
        <taxon>Haptista</taxon>
        <taxon>Haptophyta</taxon>
        <taxon>Prymnesiophyceae</taxon>
        <taxon>Prymnesiales</taxon>
        <taxon>Chrysochromulinaceae</taxon>
        <taxon>Chrysochromulina</taxon>
    </lineage>
</organism>
<evidence type="ECO:0000313" key="2">
    <source>
        <dbReference type="EMBL" id="KOO27743.1"/>
    </source>
</evidence>
<protein>
    <submittedName>
        <fullName evidence="2">Uncharacterized protein</fullName>
    </submittedName>
</protein>
<dbReference type="EMBL" id="JWZX01002673">
    <property type="protein sequence ID" value="KOO27743.1"/>
    <property type="molecule type" value="Genomic_DNA"/>
</dbReference>
<reference evidence="3" key="1">
    <citation type="journal article" date="2015" name="PLoS Genet.">
        <title>Genome Sequence and Transcriptome Analyses of Chrysochromulina tobin: Metabolic Tools for Enhanced Algal Fitness in the Prominent Order Prymnesiales (Haptophyceae).</title>
        <authorList>
            <person name="Hovde B.T."/>
            <person name="Deodato C.R."/>
            <person name="Hunsperger H.M."/>
            <person name="Ryken S.A."/>
            <person name="Yost W."/>
            <person name="Jha R.K."/>
            <person name="Patterson J."/>
            <person name="Monnat R.J. Jr."/>
            <person name="Barlow S.B."/>
            <person name="Starkenburg S.R."/>
            <person name="Cattolico R.A."/>
        </authorList>
    </citation>
    <scope>NUCLEOTIDE SEQUENCE</scope>
    <source>
        <strain evidence="3">CCMP291</strain>
    </source>
</reference>
<comment type="caution">
    <text evidence="2">The sequence shown here is derived from an EMBL/GenBank/DDBJ whole genome shotgun (WGS) entry which is preliminary data.</text>
</comment>
<accession>A0A0M0JN97</accession>
<evidence type="ECO:0000256" key="1">
    <source>
        <dbReference type="SAM" id="MobiDB-lite"/>
    </source>
</evidence>
<keyword evidence="3" id="KW-1185">Reference proteome</keyword>
<feature type="compositionally biased region" description="Basic and acidic residues" evidence="1">
    <location>
        <begin position="499"/>
        <end position="513"/>
    </location>
</feature>
<feature type="region of interest" description="Disordered" evidence="1">
    <location>
        <begin position="497"/>
        <end position="528"/>
    </location>
</feature>
<dbReference type="AlphaFoldDB" id="A0A0M0JN97"/>
<proteinExistence type="predicted"/>
<feature type="region of interest" description="Disordered" evidence="1">
    <location>
        <begin position="595"/>
        <end position="635"/>
    </location>
</feature>
<dbReference type="Proteomes" id="UP000037460">
    <property type="component" value="Unassembled WGS sequence"/>
</dbReference>
<name>A0A0M0JN97_9EUKA</name>
<sequence>MMLNTTRDREAETLPLHGMLLPFRVPSTAPRGFPPELAAGVHGSFHAYNPSLLARADGSVELVARFSNYNFCQARHTFEANLAAANGALMSYVLRGVLNTTTWQLDERGLEMWSDVNERFPVAQVESVSGPEDPRAIQAAGETYLLVAAWESTKVQWQHLLRVDRGGVDRGGVDTRMDVDPRYTLSLRPWLAQFASGEREQRAREKNWSPFVWRGELFVEYSLEPRLVLAVNRETGEGTPLLPLTSSPAMRAWVDKLGPVSGGTPAVELRDLNVFLALAHVKLFKKKGARTATSKMMYKHFWYAFEAHPPFAILSVSTPFTLPSQLPETPSIQFATGLLYRPAERDLLVAYGEIDCHSSISRFPLHATLDATLGRRRLGPPVPLLTTLVLLGAPSARGADAGGARDGAIGRGAGAVPGASEGSDRRLGAETTRPLSVVGAGYGCLDCAWSMAEVRRDGEALGDWAERMYENLRCHASPPMPSRARIIADVAAHLGAQHDAQHDAQHGAQHDAQHGAQPTEPHALPGAGRGVAATDALRLAICAAICAEGEPLVLCDCALEPQEISLPIHTVGAALRSRLRHARYSLIFYDGTPSGVPGTAPPEVTGTAPPEVPGTAPSEVPGTAPFDDATPSVPGTAHRINLIREHAPSAM</sequence>
<gene>
    <name evidence="2" type="ORF">Ctob_003778</name>
</gene>
<dbReference type="OrthoDB" id="527982at2759"/>
<evidence type="ECO:0000313" key="3">
    <source>
        <dbReference type="Proteomes" id="UP000037460"/>
    </source>
</evidence>